<gene>
    <name evidence="1" type="ORF">C7450_1075</name>
</gene>
<name>A0A2V3U3V8_9HYPH</name>
<evidence type="ECO:0000313" key="2">
    <source>
        <dbReference type="Proteomes" id="UP000248021"/>
    </source>
</evidence>
<evidence type="ECO:0000313" key="1">
    <source>
        <dbReference type="EMBL" id="PXW56968.1"/>
    </source>
</evidence>
<comment type="caution">
    <text evidence="1">The sequence shown here is derived from an EMBL/GenBank/DDBJ whole genome shotgun (WGS) entry which is preliminary data.</text>
</comment>
<keyword evidence="2" id="KW-1185">Reference proteome</keyword>
<organism evidence="1 2">
    <name type="scientific">Chelatococcus asaccharovorans</name>
    <dbReference type="NCBI Taxonomy" id="28210"/>
    <lineage>
        <taxon>Bacteria</taxon>
        <taxon>Pseudomonadati</taxon>
        <taxon>Pseudomonadota</taxon>
        <taxon>Alphaproteobacteria</taxon>
        <taxon>Hyphomicrobiales</taxon>
        <taxon>Chelatococcaceae</taxon>
        <taxon>Chelatococcus</taxon>
    </lineage>
</organism>
<reference evidence="1 2" key="1">
    <citation type="submission" date="2018-05" db="EMBL/GenBank/DDBJ databases">
        <title>Genomic Encyclopedia of Type Strains, Phase IV (KMG-IV): sequencing the most valuable type-strain genomes for metagenomic binning, comparative biology and taxonomic classification.</title>
        <authorList>
            <person name="Goeker M."/>
        </authorList>
    </citation>
    <scope>NUCLEOTIDE SEQUENCE [LARGE SCALE GENOMIC DNA]</scope>
    <source>
        <strain evidence="1 2">DSM 6462</strain>
    </source>
</reference>
<dbReference type="AlphaFoldDB" id="A0A2V3U3V8"/>
<protein>
    <submittedName>
        <fullName evidence="1">Uncharacterized protein</fullName>
    </submittedName>
</protein>
<dbReference type="RefSeq" id="WP_110375606.1">
    <property type="nucleotide sequence ID" value="NZ_JAHBRY010000001.1"/>
</dbReference>
<dbReference type="EMBL" id="QJJK01000007">
    <property type="protein sequence ID" value="PXW56968.1"/>
    <property type="molecule type" value="Genomic_DNA"/>
</dbReference>
<dbReference type="Proteomes" id="UP000248021">
    <property type="component" value="Unassembled WGS sequence"/>
</dbReference>
<accession>A0A2V3U3V8</accession>
<sequence>MVDREFVDRIAALASRYGVEIKPLPGESAETFNRRALEILAVAAPPAASAETAMAVAMVGANFQDLVGRLGQRLVLVPDEVGGDVATLTRMRDALARALNESASEMSGLAHAINERLEAGSLN</sequence>
<proteinExistence type="predicted"/>